<dbReference type="RefSeq" id="XP_033657998.1">
    <property type="nucleotide sequence ID" value="XM_033793053.1"/>
</dbReference>
<dbReference type="EMBL" id="ML986485">
    <property type="protein sequence ID" value="KAF2280460.1"/>
    <property type="molecule type" value="Genomic_DNA"/>
</dbReference>
<organism evidence="3 4">
    <name type="scientific">Westerdykella ornata</name>
    <dbReference type="NCBI Taxonomy" id="318751"/>
    <lineage>
        <taxon>Eukaryota</taxon>
        <taxon>Fungi</taxon>
        <taxon>Dikarya</taxon>
        <taxon>Ascomycota</taxon>
        <taxon>Pezizomycotina</taxon>
        <taxon>Dothideomycetes</taxon>
        <taxon>Pleosporomycetidae</taxon>
        <taxon>Pleosporales</taxon>
        <taxon>Sporormiaceae</taxon>
        <taxon>Westerdykella</taxon>
    </lineage>
</organism>
<evidence type="ECO:0000313" key="4">
    <source>
        <dbReference type="Proteomes" id="UP000800097"/>
    </source>
</evidence>
<feature type="compositionally biased region" description="Polar residues" evidence="1">
    <location>
        <begin position="131"/>
        <end position="140"/>
    </location>
</feature>
<dbReference type="Proteomes" id="UP000800097">
    <property type="component" value="Unassembled WGS sequence"/>
</dbReference>
<evidence type="ECO:0000313" key="3">
    <source>
        <dbReference type="EMBL" id="KAF2280460.1"/>
    </source>
</evidence>
<proteinExistence type="predicted"/>
<feature type="compositionally biased region" description="Low complexity" evidence="1">
    <location>
        <begin position="152"/>
        <end position="161"/>
    </location>
</feature>
<keyword evidence="2" id="KW-0732">Signal</keyword>
<evidence type="ECO:0000256" key="1">
    <source>
        <dbReference type="SAM" id="MobiDB-lite"/>
    </source>
</evidence>
<feature type="region of interest" description="Disordered" evidence="1">
    <location>
        <begin position="130"/>
        <end position="161"/>
    </location>
</feature>
<accession>A0A6A6JV12</accession>
<reference evidence="3" key="1">
    <citation type="journal article" date="2020" name="Stud. Mycol.">
        <title>101 Dothideomycetes genomes: a test case for predicting lifestyles and emergence of pathogens.</title>
        <authorList>
            <person name="Haridas S."/>
            <person name="Albert R."/>
            <person name="Binder M."/>
            <person name="Bloem J."/>
            <person name="Labutti K."/>
            <person name="Salamov A."/>
            <person name="Andreopoulos B."/>
            <person name="Baker S."/>
            <person name="Barry K."/>
            <person name="Bills G."/>
            <person name="Bluhm B."/>
            <person name="Cannon C."/>
            <person name="Castanera R."/>
            <person name="Culley D."/>
            <person name="Daum C."/>
            <person name="Ezra D."/>
            <person name="Gonzalez J."/>
            <person name="Henrissat B."/>
            <person name="Kuo A."/>
            <person name="Liang C."/>
            <person name="Lipzen A."/>
            <person name="Lutzoni F."/>
            <person name="Magnuson J."/>
            <person name="Mondo S."/>
            <person name="Nolan M."/>
            <person name="Ohm R."/>
            <person name="Pangilinan J."/>
            <person name="Park H.-J."/>
            <person name="Ramirez L."/>
            <person name="Alfaro M."/>
            <person name="Sun H."/>
            <person name="Tritt A."/>
            <person name="Yoshinaga Y."/>
            <person name="Zwiers L.-H."/>
            <person name="Turgeon B."/>
            <person name="Goodwin S."/>
            <person name="Spatafora J."/>
            <person name="Crous P."/>
            <person name="Grigoriev I."/>
        </authorList>
    </citation>
    <scope>NUCLEOTIDE SEQUENCE</scope>
    <source>
        <strain evidence="3">CBS 379.55</strain>
    </source>
</reference>
<name>A0A6A6JV12_WESOR</name>
<feature type="signal peptide" evidence="2">
    <location>
        <begin position="1"/>
        <end position="23"/>
    </location>
</feature>
<dbReference type="GeneID" id="54546228"/>
<gene>
    <name evidence="3" type="ORF">EI97DRAFT_123783</name>
</gene>
<dbReference type="OrthoDB" id="3944128at2759"/>
<dbReference type="AlphaFoldDB" id="A0A6A6JV12"/>
<sequence>MASLLGRATLVAAFLSFIAGSSARGQEQCNATDRLGALHIGCSPDARASVTPIPSILSQPTEGADSGTIINDTTGSQMHLSRPISSDESAYPTANPLVESGVANISEPEELPDDGPPNIFFRPRIELSETDWAQGNEMQETPSRRPTPTKPPTVTNPATVTIGDNVLTPVPVPAIVIGDKTLTPGGRTVTIGDKPSRTVIHLDPSGRPVVVIGGSTSTHQGIISGGDSPATRVIPPLTVGDVTATIITDYQYVVGGSTLTVGQSITVGNQILSLSKDPAGGIIFVESGATTALTHGGLLDGLPIFTTVVSGTVLYVVGSQTLGPGSPITLNGTPVSLTSSSGSTFGLVGGTTTPIRGPTITPPVMPAGDLQVVSSPTSAKSGATFGGRSPLLSVRGIVAFVVMIGMG</sequence>
<evidence type="ECO:0000256" key="2">
    <source>
        <dbReference type="SAM" id="SignalP"/>
    </source>
</evidence>
<keyword evidence="4" id="KW-1185">Reference proteome</keyword>
<feature type="chain" id="PRO_5025681550" evidence="2">
    <location>
        <begin position="24"/>
        <end position="407"/>
    </location>
</feature>
<protein>
    <submittedName>
        <fullName evidence="3">Uncharacterized protein</fullName>
    </submittedName>
</protein>